<dbReference type="EMBL" id="RBII01000002">
    <property type="protein sequence ID" value="RKQ69214.1"/>
    <property type="molecule type" value="Genomic_DNA"/>
</dbReference>
<dbReference type="PANTHER" id="PTHR39583">
    <property type="entry name" value="TYPE II SECRETION SYSTEM PROTEIN J-RELATED"/>
    <property type="match status" value="1"/>
</dbReference>
<evidence type="ECO:0000256" key="9">
    <source>
        <dbReference type="ARBA" id="ARBA00023136"/>
    </source>
</evidence>
<evidence type="ECO:0000313" key="11">
    <source>
        <dbReference type="EMBL" id="RKQ69214.1"/>
    </source>
</evidence>
<evidence type="ECO:0000256" key="7">
    <source>
        <dbReference type="ARBA" id="ARBA00022692"/>
    </source>
</evidence>
<dbReference type="AlphaFoldDB" id="A0A420WDV6"/>
<evidence type="ECO:0000256" key="5">
    <source>
        <dbReference type="ARBA" id="ARBA00022481"/>
    </source>
</evidence>
<keyword evidence="5" id="KW-0488">Methylation</keyword>
<dbReference type="InterPro" id="IPR012902">
    <property type="entry name" value="N_methyl_site"/>
</dbReference>
<dbReference type="PANTHER" id="PTHR39583:SF2">
    <property type="entry name" value="TYPE II SECRETION SYSTEM PROTEIN J"/>
    <property type="match status" value="1"/>
</dbReference>
<keyword evidence="7 10" id="KW-0812">Transmembrane</keyword>
<organism evidence="11 12">
    <name type="scientific">Litorimonas taeanensis</name>
    <dbReference type="NCBI Taxonomy" id="568099"/>
    <lineage>
        <taxon>Bacteria</taxon>
        <taxon>Pseudomonadati</taxon>
        <taxon>Pseudomonadota</taxon>
        <taxon>Alphaproteobacteria</taxon>
        <taxon>Maricaulales</taxon>
        <taxon>Robiginitomaculaceae</taxon>
    </lineage>
</organism>
<gene>
    <name evidence="11" type="ORF">DES40_2013</name>
</gene>
<dbReference type="SUPFAM" id="SSF54523">
    <property type="entry name" value="Pili subunits"/>
    <property type="match status" value="1"/>
</dbReference>
<dbReference type="NCBIfam" id="TIGR01711">
    <property type="entry name" value="gspJ"/>
    <property type="match status" value="1"/>
</dbReference>
<accession>A0A420WDV6</accession>
<dbReference type="InterPro" id="IPR010055">
    <property type="entry name" value="T2SS_protein-GspJ"/>
</dbReference>
<keyword evidence="8 10" id="KW-1133">Transmembrane helix</keyword>
<comment type="similarity">
    <text evidence="2">Belongs to the GSP J family.</text>
</comment>
<proteinExistence type="inferred from homology"/>
<dbReference type="InterPro" id="IPR051621">
    <property type="entry name" value="T2SS_protein_J"/>
</dbReference>
<evidence type="ECO:0000256" key="2">
    <source>
        <dbReference type="ARBA" id="ARBA00011084"/>
    </source>
</evidence>
<dbReference type="RefSeq" id="WP_121101532.1">
    <property type="nucleotide sequence ID" value="NZ_RBII01000002.1"/>
</dbReference>
<evidence type="ECO:0000256" key="1">
    <source>
        <dbReference type="ARBA" id="ARBA00004377"/>
    </source>
</evidence>
<dbReference type="PROSITE" id="PS00409">
    <property type="entry name" value="PROKAR_NTER_METHYL"/>
    <property type="match status" value="1"/>
</dbReference>
<keyword evidence="6" id="KW-0997">Cell inner membrane</keyword>
<keyword evidence="12" id="KW-1185">Reference proteome</keyword>
<evidence type="ECO:0000256" key="6">
    <source>
        <dbReference type="ARBA" id="ARBA00022519"/>
    </source>
</evidence>
<reference evidence="11 12" key="1">
    <citation type="submission" date="2018-10" db="EMBL/GenBank/DDBJ databases">
        <title>Genomic Encyclopedia of Type Strains, Phase IV (KMG-IV): sequencing the most valuable type-strain genomes for metagenomic binning, comparative biology and taxonomic classification.</title>
        <authorList>
            <person name="Goeker M."/>
        </authorList>
    </citation>
    <scope>NUCLEOTIDE SEQUENCE [LARGE SCALE GENOMIC DNA]</scope>
    <source>
        <strain evidence="11 12">DSM 22008</strain>
    </source>
</reference>
<dbReference type="Proteomes" id="UP000282211">
    <property type="component" value="Unassembled WGS sequence"/>
</dbReference>
<dbReference type="Pfam" id="PF11612">
    <property type="entry name" value="T2SSJ"/>
    <property type="match status" value="1"/>
</dbReference>
<feature type="transmembrane region" description="Helical" evidence="10">
    <location>
        <begin position="15"/>
        <end position="38"/>
    </location>
</feature>
<keyword evidence="9 10" id="KW-0472">Membrane</keyword>
<sequence>MRAIRYNQAGHNQAGFTLIEMLVSLFVFSLVSVGTMTAMGSSLSMRDRVNQGMDALTQIQASRAIIRADFERLSARKRRDILGSFEPYVLTTDTDALISFTRLGRENPGGLEPRGDAERVEYIFEDNKLIRQSWSSANPNVTAEPRETVLFENLETVEVEFLASDLIPITRLAIPVDNTAPIPGVIRFRLTDDKNATTDHIFELRL</sequence>
<dbReference type="Gene3D" id="3.10.610.10">
    <property type="entry name" value="GSPII I/J protein-like"/>
    <property type="match status" value="1"/>
</dbReference>
<evidence type="ECO:0000256" key="3">
    <source>
        <dbReference type="ARBA" id="ARBA00021539"/>
    </source>
</evidence>
<dbReference type="GO" id="GO:0005886">
    <property type="term" value="C:plasma membrane"/>
    <property type="evidence" value="ECO:0007669"/>
    <property type="project" value="UniProtKB-SubCell"/>
</dbReference>
<evidence type="ECO:0000256" key="10">
    <source>
        <dbReference type="SAM" id="Phobius"/>
    </source>
</evidence>
<dbReference type="InterPro" id="IPR045584">
    <property type="entry name" value="Pilin-like"/>
</dbReference>
<comment type="caution">
    <text evidence="11">The sequence shown here is derived from an EMBL/GenBank/DDBJ whole genome shotgun (WGS) entry which is preliminary data.</text>
</comment>
<dbReference type="NCBIfam" id="TIGR02532">
    <property type="entry name" value="IV_pilin_GFxxxE"/>
    <property type="match status" value="1"/>
</dbReference>
<evidence type="ECO:0000313" key="12">
    <source>
        <dbReference type="Proteomes" id="UP000282211"/>
    </source>
</evidence>
<dbReference type="Pfam" id="PF07963">
    <property type="entry name" value="N_methyl"/>
    <property type="match status" value="1"/>
</dbReference>
<comment type="subcellular location">
    <subcellularLocation>
        <location evidence="1">Cell inner membrane</location>
        <topology evidence="1">Single-pass membrane protein</topology>
    </subcellularLocation>
</comment>
<protein>
    <recommendedName>
        <fullName evidence="3">Type II secretion system protein J</fullName>
    </recommendedName>
</protein>
<keyword evidence="4" id="KW-1003">Cell membrane</keyword>
<evidence type="ECO:0000256" key="4">
    <source>
        <dbReference type="ARBA" id="ARBA00022475"/>
    </source>
</evidence>
<dbReference type="GO" id="GO:0015627">
    <property type="term" value="C:type II protein secretion system complex"/>
    <property type="evidence" value="ECO:0007669"/>
    <property type="project" value="InterPro"/>
</dbReference>
<dbReference type="OrthoDB" id="9794345at2"/>
<name>A0A420WDV6_9PROT</name>
<dbReference type="GO" id="GO:0015628">
    <property type="term" value="P:protein secretion by the type II secretion system"/>
    <property type="evidence" value="ECO:0007669"/>
    <property type="project" value="InterPro"/>
</dbReference>
<evidence type="ECO:0000256" key="8">
    <source>
        <dbReference type="ARBA" id="ARBA00022989"/>
    </source>
</evidence>
<dbReference type="InParanoid" id="A0A420WDV6"/>